<dbReference type="Proteomes" id="UP000076842">
    <property type="component" value="Unassembled WGS sequence"/>
</dbReference>
<reference evidence="2 3" key="1">
    <citation type="journal article" date="2016" name="Mol. Biol. Evol.">
        <title>Comparative Genomics of Early-Diverging Mushroom-Forming Fungi Provides Insights into the Origins of Lignocellulose Decay Capabilities.</title>
        <authorList>
            <person name="Nagy L.G."/>
            <person name="Riley R."/>
            <person name="Tritt A."/>
            <person name="Adam C."/>
            <person name="Daum C."/>
            <person name="Floudas D."/>
            <person name="Sun H."/>
            <person name="Yadav J.S."/>
            <person name="Pangilinan J."/>
            <person name="Larsson K.H."/>
            <person name="Matsuura K."/>
            <person name="Barry K."/>
            <person name="Labutti K."/>
            <person name="Kuo R."/>
            <person name="Ohm R.A."/>
            <person name="Bhattacharya S.S."/>
            <person name="Shirouzu T."/>
            <person name="Yoshinaga Y."/>
            <person name="Martin F.M."/>
            <person name="Grigoriev I.V."/>
            <person name="Hibbett D.S."/>
        </authorList>
    </citation>
    <scope>NUCLEOTIDE SEQUENCE [LARGE SCALE GENOMIC DNA]</scope>
    <source>
        <strain evidence="2 3">HHB12733</strain>
    </source>
</reference>
<proteinExistence type="predicted"/>
<accession>A0A165FTT9</accession>
<evidence type="ECO:0000313" key="2">
    <source>
        <dbReference type="EMBL" id="KZT57194.1"/>
    </source>
</evidence>
<evidence type="ECO:0008006" key="4">
    <source>
        <dbReference type="Google" id="ProtNLM"/>
    </source>
</evidence>
<name>A0A165FTT9_9BASI</name>
<keyword evidence="1" id="KW-0732">Signal</keyword>
<feature type="signal peptide" evidence="1">
    <location>
        <begin position="1"/>
        <end position="22"/>
    </location>
</feature>
<dbReference type="InParanoid" id="A0A165FTT9"/>
<dbReference type="EMBL" id="KV423967">
    <property type="protein sequence ID" value="KZT57194.1"/>
    <property type="molecule type" value="Genomic_DNA"/>
</dbReference>
<evidence type="ECO:0000313" key="3">
    <source>
        <dbReference type="Proteomes" id="UP000076842"/>
    </source>
</evidence>
<feature type="chain" id="PRO_5007857860" description="Secreted protein" evidence="1">
    <location>
        <begin position="23"/>
        <end position="87"/>
    </location>
</feature>
<sequence>MHFLPLLLALSTLSLSLSPAAAAGPPPRQKCLFICPASDLNGTPSDHSLEVGHRLDCGYLDEGVCAYDLVRPPLLSPHCALRRREEC</sequence>
<dbReference type="AlphaFoldDB" id="A0A165FTT9"/>
<keyword evidence="3" id="KW-1185">Reference proteome</keyword>
<protein>
    <recommendedName>
        <fullName evidence="4">Secreted protein</fullName>
    </recommendedName>
</protein>
<organism evidence="2 3">
    <name type="scientific">Calocera cornea HHB12733</name>
    <dbReference type="NCBI Taxonomy" id="1353952"/>
    <lineage>
        <taxon>Eukaryota</taxon>
        <taxon>Fungi</taxon>
        <taxon>Dikarya</taxon>
        <taxon>Basidiomycota</taxon>
        <taxon>Agaricomycotina</taxon>
        <taxon>Dacrymycetes</taxon>
        <taxon>Dacrymycetales</taxon>
        <taxon>Dacrymycetaceae</taxon>
        <taxon>Calocera</taxon>
    </lineage>
</organism>
<gene>
    <name evidence="2" type="ORF">CALCODRAFT_496504</name>
</gene>
<evidence type="ECO:0000256" key="1">
    <source>
        <dbReference type="SAM" id="SignalP"/>
    </source>
</evidence>